<dbReference type="Gene3D" id="3.40.50.2300">
    <property type="match status" value="1"/>
</dbReference>
<feature type="active site" evidence="5 6">
    <location>
        <position position="308"/>
    </location>
</feature>
<dbReference type="CDD" id="cd16432">
    <property type="entry name" value="CheB_Rec"/>
    <property type="match status" value="1"/>
</dbReference>
<dbReference type="CDD" id="cd17541">
    <property type="entry name" value="REC_CheB-like"/>
    <property type="match status" value="1"/>
</dbReference>
<accession>A0A512H341</accession>
<keyword evidence="5 7" id="KW-0597">Phosphoprotein</keyword>
<feature type="active site" evidence="5 6">
    <location>
        <position position="186"/>
    </location>
</feature>
<comment type="domain">
    <text evidence="5">Contains a C-terminal catalytic domain, and an N-terminal region which modulates catalytic activity.</text>
</comment>
<comment type="PTM">
    <text evidence="5">Phosphorylated by CheA. Phosphorylation of the N-terminal regulatory domain activates the methylesterase activity.</text>
</comment>
<evidence type="ECO:0000313" key="10">
    <source>
        <dbReference type="EMBL" id="GEO79882.1"/>
    </source>
</evidence>
<name>A0A512H341_9PROT</name>
<dbReference type="Proteomes" id="UP000321567">
    <property type="component" value="Unassembled WGS sequence"/>
</dbReference>
<dbReference type="NCBIfam" id="NF001965">
    <property type="entry name" value="PRK00742.1"/>
    <property type="match status" value="1"/>
</dbReference>
<comment type="caution">
    <text evidence="10">The sequence shown here is derived from an EMBL/GenBank/DDBJ whole genome shotgun (WGS) entry which is preliminary data.</text>
</comment>
<comment type="similarity">
    <text evidence="5">Belongs to the CheB family.</text>
</comment>
<feature type="domain" description="Response regulatory" evidence="8">
    <location>
        <begin position="10"/>
        <end position="127"/>
    </location>
</feature>
<dbReference type="InterPro" id="IPR035909">
    <property type="entry name" value="CheB_C"/>
</dbReference>
<proteinExistence type="inferred from homology"/>
<keyword evidence="1 5" id="KW-0963">Cytoplasm</keyword>
<dbReference type="GO" id="GO:0050568">
    <property type="term" value="F:protein-glutamine glutaminase activity"/>
    <property type="evidence" value="ECO:0007669"/>
    <property type="project" value="UniProtKB-UniRule"/>
</dbReference>
<comment type="catalytic activity">
    <reaction evidence="4 5">
        <text>[protein]-L-glutamate 5-O-methyl ester + H2O = L-glutamyl-[protein] + methanol + H(+)</text>
        <dbReference type="Rhea" id="RHEA:23236"/>
        <dbReference type="Rhea" id="RHEA-COMP:10208"/>
        <dbReference type="Rhea" id="RHEA-COMP:10311"/>
        <dbReference type="ChEBI" id="CHEBI:15377"/>
        <dbReference type="ChEBI" id="CHEBI:15378"/>
        <dbReference type="ChEBI" id="CHEBI:17790"/>
        <dbReference type="ChEBI" id="CHEBI:29973"/>
        <dbReference type="ChEBI" id="CHEBI:82795"/>
        <dbReference type="EC" id="3.1.1.61"/>
    </reaction>
</comment>
<dbReference type="SUPFAM" id="SSF52738">
    <property type="entry name" value="Methylesterase CheB, C-terminal domain"/>
    <property type="match status" value="1"/>
</dbReference>
<comment type="catalytic activity">
    <reaction evidence="5">
        <text>L-glutaminyl-[protein] + H2O = L-glutamyl-[protein] + NH4(+)</text>
        <dbReference type="Rhea" id="RHEA:16441"/>
        <dbReference type="Rhea" id="RHEA-COMP:10207"/>
        <dbReference type="Rhea" id="RHEA-COMP:10208"/>
        <dbReference type="ChEBI" id="CHEBI:15377"/>
        <dbReference type="ChEBI" id="CHEBI:28938"/>
        <dbReference type="ChEBI" id="CHEBI:29973"/>
        <dbReference type="ChEBI" id="CHEBI:30011"/>
        <dbReference type="EC" id="3.5.1.44"/>
    </reaction>
</comment>
<organism evidence="10 11">
    <name type="scientific">Pararhodospirillum oryzae</name>
    <dbReference type="NCBI Taxonomy" id="478448"/>
    <lineage>
        <taxon>Bacteria</taxon>
        <taxon>Pseudomonadati</taxon>
        <taxon>Pseudomonadota</taxon>
        <taxon>Alphaproteobacteria</taxon>
        <taxon>Rhodospirillales</taxon>
        <taxon>Rhodospirillaceae</taxon>
        <taxon>Pararhodospirillum</taxon>
    </lineage>
</organism>
<keyword evidence="11" id="KW-1185">Reference proteome</keyword>
<dbReference type="GO" id="GO:0008984">
    <property type="term" value="F:protein-glutamate methylesterase activity"/>
    <property type="evidence" value="ECO:0007669"/>
    <property type="project" value="UniProtKB-UniRule"/>
</dbReference>
<comment type="subcellular location">
    <subcellularLocation>
        <location evidence="5">Cytoplasm</location>
    </subcellularLocation>
</comment>
<evidence type="ECO:0000259" key="9">
    <source>
        <dbReference type="PROSITE" id="PS50122"/>
    </source>
</evidence>
<dbReference type="EMBL" id="BJZO01000001">
    <property type="protein sequence ID" value="GEO79882.1"/>
    <property type="molecule type" value="Genomic_DNA"/>
</dbReference>
<dbReference type="EC" id="3.1.1.61" evidence="5"/>
<dbReference type="InterPro" id="IPR000673">
    <property type="entry name" value="Sig_transdc_resp-reg_Me-estase"/>
</dbReference>
<sequence length="378" mass="40295">MSSVPKSRIKVLVIDDSASVRQTMTDILTEDPDIEVVGTAGDPYIAARRLSQVVPDVITLDIEMPRMDGITFLHKLMDQHPLPVVICSSLAADGTQALTQALEAGAVTVIAKPVTGTRQFLLESSISIRDAVKAAAQADVARFRALRRSLADAPAPKLTADVMVPPPHARAKIAKTTDKVVCVGASTGGTEALRILLQDMPQDCPGVVIVQHMPEHFTRAFADRLNSLCAIGVKEARDGDPVLRGHALIAPGNHHMLLRRDGARYSVQIKEGPLVSRHRPSVDVLFRSAASAAGANAIGVILTGMGDDGARGLLEMHGAGALTMAEDESTCIVFGMPKEAIAAGAVDRVVPLNRMAREIMRGYAEMNASLIHPQEMPR</sequence>
<dbReference type="AlphaFoldDB" id="A0A512H341"/>
<dbReference type="SMART" id="SM00448">
    <property type="entry name" value="REC"/>
    <property type="match status" value="1"/>
</dbReference>
<evidence type="ECO:0000256" key="1">
    <source>
        <dbReference type="ARBA" id="ARBA00022490"/>
    </source>
</evidence>
<dbReference type="OrthoDB" id="9793421at2"/>
<dbReference type="RefSeq" id="WP_147161957.1">
    <property type="nucleotide sequence ID" value="NZ_BJZO01000001.1"/>
</dbReference>
<feature type="modified residue" description="4-aspartylphosphate" evidence="5 7">
    <location>
        <position position="61"/>
    </location>
</feature>
<dbReference type="PROSITE" id="PS50122">
    <property type="entry name" value="CHEB"/>
    <property type="match status" value="1"/>
</dbReference>
<dbReference type="PIRSF" id="PIRSF000876">
    <property type="entry name" value="RR_chemtxs_CheB"/>
    <property type="match status" value="1"/>
</dbReference>
<dbReference type="EC" id="3.5.1.44" evidence="5"/>
<evidence type="ECO:0000256" key="2">
    <source>
        <dbReference type="ARBA" id="ARBA00022500"/>
    </source>
</evidence>
<dbReference type="PANTHER" id="PTHR42872">
    <property type="entry name" value="PROTEIN-GLUTAMATE METHYLESTERASE/PROTEIN-GLUTAMINE GLUTAMINASE"/>
    <property type="match status" value="1"/>
</dbReference>
<dbReference type="Pfam" id="PF00072">
    <property type="entry name" value="Response_reg"/>
    <property type="match status" value="1"/>
</dbReference>
<evidence type="ECO:0000256" key="4">
    <source>
        <dbReference type="ARBA" id="ARBA00048267"/>
    </source>
</evidence>
<evidence type="ECO:0000256" key="3">
    <source>
        <dbReference type="ARBA" id="ARBA00022801"/>
    </source>
</evidence>
<evidence type="ECO:0000256" key="5">
    <source>
        <dbReference type="HAMAP-Rule" id="MF_00099"/>
    </source>
</evidence>
<dbReference type="PANTHER" id="PTHR42872:SF6">
    <property type="entry name" value="PROTEIN-GLUTAMATE METHYLESTERASE_PROTEIN-GLUTAMINE GLUTAMINASE"/>
    <property type="match status" value="1"/>
</dbReference>
<dbReference type="GO" id="GO:0005737">
    <property type="term" value="C:cytoplasm"/>
    <property type="evidence" value="ECO:0007669"/>
    <property type="project" value="UniProtKB-SubCell"/>
</dbReference>
<dbReference type="HAMAP" id="MF_00099">
    <property type="entry name" value="CheB_chemtxs"/>
    <property type="match status" value="1"/>
</dbReference>
<evidence type="ECO:0000256" key="6">
    <source>
        <dbReference type="PROSITE-ProRule" id="PRU00050"/>
    </source>
</evidence>
<dbReference type="InterPro" id="IPR001789">
    <property type="entry name" value="Sig_transdc_resp-reg_receiver"/>
</dbReference>
<evidence type="ECO:0000313" key="11">
    <source>
        <dbReference type="Proteomes" id="UP000321567"/>
    </source>
</evidence>
<evidence type="ECO:0000259" key="8">
    <source>
        <dbReference type="PROSITE" id="PS50110"/>
    </source>
</evidence>
<dbReference type="Pfam" id="PF01339">
    <property type="entry name" value="CheB_methylest"/>
    <property type="match status" value="1"/>
</dbReference>
<protein>
    <recommendedName>
        <fullName evidence="5">Protein-glutamate methylesterase/protein-glutamine glutaminase</fullName>
        <ecNumber evidence="5">3.1.1.61</ecNumber>
        <ecNumber evidence="5">3.5.1.44</ecNumber>
    </recommendedName>
</protein>
<dbReference type="PROSITE" id="PS50110">
    <property type="entry name" value="RESPONSE_REGULATORY"/>
    <property type="match status" value="1"/>
</dbReference>
<dbReference type="InterPro" id="IPR011006">
    <property type="entry name" value="CheY-like_superfamily"/>
</dbReference>
<dbReference type="InterPro" id="IPR008248">
    <property type="entry name" value="CheB-like"/>
</dbReference>
<dbReference type="GO" id="GO:0000156">
    <property type="term" value="F:phosphorelay response regulator activity"/>
    <property type="evidence" value="ECO:0007669"/>
    <property type="project" value="InterPro"/>
</dbReference>
<keyword evidence="2 5" id="KW-0145">Chemotaxis</keyword>
<keyword evidence="3 5" id="KW-0378">Hydrolase</keyword>
<gene>
    <name evidence="10" type="primary">cheB2</name>
    <name evidence="5" type="synonym">cheB</name>
    <name evidence="10" type="ORF">ROR02_00130</name>
</gene>
<dbReference type="NCBIfam" id="NF009206">
    <property type="entry name" value="PRK12555.1"/>
    <property type="match status" value="1"/>
</dbReference>
<reference evidence="10 11" key="1">
    <citation type="submission" date="2019-07" db="EMBL/GenBank/DDBJ databases">
        <title>Whole genome shotgun sequence of Rhodospirillum oryzae NBRC 107573.</title>
        <authorList>
            <person name="Hosoyama A."/>
            <person name="Uohara A."/>
            <person name="Ohji S."/>
            <person name="Ichikawa N."/>
        </authorList>
    </citation>
    <scope>NUCLEOTIDE SEQUENCE [LARGE SCALE GENOMIC DNA]</scope>
    <source>
        <strain evidence="10 11">NBRC 107573</strain>
    </source>
</reference>
<feature type="active site" evidence="5 6">
    <location>
        <position position="212"/>
    </location>
</feature>
<feature type="domain" description="CheB-type methylesterase" evidence="9">
    <location>
        <begin position="174"/>
        <end position="360"/>
    </location>
</feature>
<dbReference type="Gene3D" id="3.40.50.180">
    <property type="entry name" value="Methylesterase CheB, C-terminal domain"/>
    <property type="match status" value="1"/>
</dbReference>
<evidence type="ECO:0000256" key="7">
    <source>
        <dbReference type="PROSITE-ProRule" id="PRU00169"/>
    </source>
</evidence>
<dbReference type="SUPFAM" id="SSF52172">
    <property type="entry name" value="CheY-like"/>
    <property type="match status" value="1"/>
</dbReference>
<comment type="function">
    <text evidence="5">Involved in chemotaxis. Part of a chemotaxis signal transduction system that modulates chemotaxis in response to various stimuli. Catalyzes the demethylation of specific methylglutamate residues introduced into the chemoreceptors (methyl-accepting chemotaxis proteins or MCP) by CheR. Also mediates the irreversible deamidation of specific glutamine residues to glutamic acid.</text>
</comment>
<dbReference type="GO" id="GO:0006935">
    <property type="term" value="P:chemotaxis"/>
    <property type="evidence" value="ECO:0007669"/>
    <property type="project" value="UniProtKB-UniRule"/>
</dbReference>